<reference evidence="2" key="1">
    <citation type="journal article" date="2020" name="Phytopathology">
        <title>Genome sequence and comparative analysis of Colletotrichum gloeosporioides isolated from Liriodendron leaves.</title>
        <authorList>
            <person name="Fu F.F."/>
            <person name="Hao Z."/>
            <person name="Wang P."/>
            <person name="Lu Y."/>
            <person name="Xue L.J."/>
            <person name="Wei G."/>
            <person name="Tian Y."/>
            <person name="Baishi H."/>
            <person name="Xu H."/>
            <person name="Shi J."/>
            <person name="Cheng T."/>
            <person name="Wang G."/>
            <person name="Yi Y."/>
            <person name="Chen J."/>
        </authorList>
    </citation>
    <scope>NUCLEOTIDE SEQUENCE</scope>
    <source>
        <strain evidence="2">Lc1</strain>
    </source>
</reference>
<gene>
    <name evidence="2" type="ORF">GCG54_00009445</name>
</gene>
<dbReference type="AlphaFoldDB" id="A0A8H4CBI6"/>
<protein>
    <submittedName>
        <fullName evidence="2">Uncharacterized protein</fullName>
    </submittedName>
</protein>
<evidence type="ECO:0000256" key="1">
    <source>
        <dbReference type="SAM" id="MobiDB-lite"/>
    </source>
</evidence>
<dbReference type="Proteomes" id="UP000613401">
    <property type="component" value="Unassembled WGS sequence"/>
</dbReference>
<comment type="caution">
    <text evidence="2">The sequence shown here is derived from an EMBL/GenBank/DDBJ whole genome shotgun (WGS) entry which is preliminary data.</text>
</comment>
<accession>A0A8H4CBI6</accession>
<evidence type="ECO:0000313" key="2">
    <source>
        <dbReference type="EMBL" id="KAF3800774.1"/>
    </source>
</evidence>
<dbReference type="RefSeq" id="XP_045259933.1">
    <property type="nucleotide sequence ID" value="XM_045409391.1"/>
</dbReference>
<dbReference type="EMBL" id="WVTB01000072">
    <property type="protein sequence ID" value="KAF3800774.1"/>
    <property type="molecule type" value="Genomic_DNA"/>
</dbReference>
<evidence type="ECO:0000313" key="3">
    <source>
        <dbReference type="Proteomes" id="UP000613401"/>
    </source>
</evidence>
<dbReference type="GeneID" id="69016578"/>
<feature type="region of interest" description="Disordered" evidence="1">
    <location>
        <begin position="475"/>
        <end position="506"/>
    </location>
</feature>
<organism evidence="2 3">
    <name type="scientific">Colletotrichum gloeosporioides</name>
    <name type="common">Anthracnose fungus</name>
    <name type="synonym">Glomerella cingulata</name>
    <dbReference type="NCBI Taxonomy" id="474922"/>
    <lineage>
        <taxon>Eukaryota</taxon>
        <taxon>Fungi</taxon>
        <taxon>Dikarya</taxon>
        <taxon>Ascomycota</taxon>
        <taxon>Pezizomycotina</taxon>
        <taxon>Sordariomycetes</taxon>
        <taxon>Hypocreomycetidae</taxon>
        <taxon>Glomerellales</taxon>
        <taxon>Glomerellaceae</taxon>
        <taxon>Colletotrichum</taxon>
        <taxon>Colletotrichum gloeosporioides species complex</taxon>
    </lineage>
</organism>
<reference evidence="2" key="2">
    <citation type="submission" date="2020-03" db="EMBL/GenBank/DDBJ databases">
        <authorList>
            <person name="Fu F.-F."/>
            <person name="Chen J."/>
        </authorList>
    </citation>
    <scope>NUCLEOTIDE SEQUENCE</scope>
    <source>
        <strain evidence="2">Lc1</strain>
    </source>
</reference>
<name>A0A8H4CBI6_COLGL</name>
<proteinExistence type="predicted"/>
<sequence length="525" mass="59720">MSPCHICGLSVRGTPCFIDDNDPPLPEDEPLPEYFNELDWFAEARLLCDPDDEFGQILPGLEDEYLDLDDLRSTIQPDSHGVRPRCQASDIEVYPAEPEDKHQYTRWELDGSYKWGETSNKVVCFSHRYWAFDSRAYALVHTACLEIAKIVFKTSQTTHIRDLRGLFMALRWRQAVTMKCADRHGGCFAPNFTIWTKGFYIPFFEWSSHECPGLDWPGPFSSPRANLFYTLGSSPLEIDGLTECLLKNLQQCRSNVAFASDHATRLIADLAAMPAEVLDQICKSMGPDLPRVSSRVLPQKIWKNTLKAGGRGLLQWLWDIDPTLIDAKDAESCPGGSDFEWDWELLVRQLSRGVDYGLRLDRPKRGELLVHQMATTGYHSDLSHVPPGLHNRRRIWQLVEEMFVGDALPFPGRASRDGSQLPQKECFPLCWSKCGDILPSPVWLPSIEMDGYLRKIGGGIYEYEGQRSPQYWQLGTDSDEKNHEDEDQQQHKKEAENKDGGEDGHVLPASLEEIYAKLRPLGYPV</sequence>
<feature type="compositionally biased region" description="Basic and acidic residues" evidence="1">
    <location>
        <begin position="478"/>
        <end position="505"/>
    </location>
</feature>
<keyword evidence="3" id="KW-1185">Reference proteome</keyword>